<evidence type="ECO:0000313" key="4">
    <source>
        <dbReference type="Proteomes" id="UP001326715"/>
    </source>
</evidence>
<organism evidence="1 3">
    <name type="scientific">Chitinophaga sancti</name>
    <dbReference type="NCBI Taxonomy" id="1004"/>
    <lineage>
        <taxon>Bacteria</taxon>
        <taxon>Pseudomonadati</taxon>
        <taxon>Bacteroidota</taxon>
        <taxon>Chitinophagia</taxon>
        <taxon>Chitinophagales</taxon>
        <taxon>Chitinophagaceae</taxon>
        <taxon>Chitinophaga</taxon>
    </lineage>
</organism>
<name>A0A1K1SJD8_9BACT</name>
<dbReference type="Pfam" id="PF16407">
    <property type="entry name" value="PKD_2"/>
    <property type="match status" value="1"/>
</dbReference>
<dbReference type="PROSITE" id="PS51257">
    <property type="entry name" value="PROKAR_LIPOPROTEIN"/>
    <property type="match status" value="1"/>
</dbReference>
<dbReference type="STRING" id="1004.SAMN05661012_05560"/>
<proteinExistence type="predicted"/>
<keyword evidence="4" id="KW-1185">Reference proteome</keyword>
<dbReference type="AlphaFoldDB" id="A0A1K1SJD8"/>
<reference evidence="1 3" key="1">
    <citation type="submission" date="2016-11" db="EMBL/GenBank/DDBJ databases">
        <authorList>
            <person name="Jaros S."/>
            <person name="Januszkiewicz K."/>
            <person name="Wedrychowicz H."/>
        </authorList>
    </citation>
    <scope>NUCLEOTIDE SEQUENCE [LARGE SCALE GENOMIC DNA]</scope>
    <source>
        <strain evidence="1 3">DSM 784</strain>
    </source>
</reference>
<protein>
    <submittedName>
        <fullName evidence="2">PKD-like family lipoprotein</fullName>
    </submittedName>
    <submittedName>
        <fullName evidence="1">PKD-like family protein</fullName>
    </submittedName>
</protein>
<dbReference type="RefSeq" id="WP_072364716.1">
    <property type="nucleotide sequence ID" value="NZ_CP139972.1"/>
</dbReference>
<dbReference type="InterPro" id="IPR032183">
    <property type="entry name" value="PKD-like"/>
</dbReference>
<reference evidence="2 4" key="2">
    <citation type="submission" date="2023-11" db="EMBL/GenBank/DDBJ databases">
        <title>MicrobeMod: A computational toolkit for identifying prokaryotic methylation and restriction-modification with nanopore sequencing.</title>
        <authorList>
            <person name="Crits-Christoph A."/>
            <person name="Kang S.C."/>
            <person name="Lee H."/>
            <person name="Ostrov N."/>
        </authorList>
    </citation>
    <scope>NUCLEOTIDE SEQUENCE [LARGE SCALE GENOMIC DNA]</scope>
    <source>
        <strain evidence="2 4">ATCC 23090</strain>
    </source>
</reference>
<evidence type="ECO:0000313" key="2">
    <source>
        <dbReference type="EMBL" id="WQG89888.1"/>
    </source>
</evidence>
<evidence type="ECO:0000313" key="1">
    <source>
        <dbReference type="EMBL" id="SFW84475.1"/>
    </source>
</evidence>
<gene>
    <name evidence="1" type="ORF">SAMN05661012_05560</name>
    <name evidence="2" type="ORF">SR876_00135</name>
</gene>
<dbReference type="Proteomes" id="UP001326715">
    <property type="component" value="Chromosome"/>
</dbReference>
<dbReference type="EMBL" id="CP140154">
    <property type="protein sequence ID" value="WQG89888.1"/>
    <property type="molecule type" value="Genomic_DNA"/>
</dbReference>
<dbReference type="Proteomes" id="UP000183788">
    <property type="component" value="Unassembled WGS sequence"/>
</dbReference>
<accession>A0A1K1SJD8</accession>
<sequence>MKNHLTAIICFLLLTACYKDKGNYDIKMPATPVVSGLDSIYNAVVGDSLIITPKISIEGNDSLLLEWRISAPESSTGFLNFTGPSLRMLFGLHANLYSARLTVYNRKNGIRYFYAFQIQGVTEFTAGTTVLSLDNGVSRLSFITPAGELKPNIYETVNGHSLPPDPLSLFYMKDQMQGDMALGYWIICKKGGVRLSVSSLQDDPTYPHTLAGNFFAAPDSMVVGSMQQGNRAFLTGVINDKFYAGFTLTWNQAATYGMFGDYATGTYNLAASFVSTFINGQYSYIAFEKDKQQFVRISGTPYYYGTQYTTTSTAAFDPTNVGMSLIHMEQINGGDCFAYCKGSDGTVYELKFTVSFTNSPYTFTPIHKRAFIQQDLINENTKWQAAINGVLYIAAGEKVYRYNPLNQELRALETSFNGNKVSMIRLSDNQDTLIAGAGTSLYYMDISTGKYGVLTKTITGIPGQPIDMAWRP</sequence>
<evidence type="ECO:0000313" key="3">
    <source>
        <dbReference type="Proteomes" id="UP000183788"/>
    </source>
</evidence>
<dbReference type="EMBL" id="FPIZ01000024">
    <property type="protein sequence ID" value="SFW84475.1"/>
    <property type="molecule type" value="Genomic_DNA"/>
</dbReference>
<dbReference type="SUPFAM" id="SSF82171">
    <property type="entry name" value="DPP6 N-terminal domain-like"/>
    <property type="match status" value="1"/>
</dbReference>